<keyword evidence="6" id="KW-1185">Reference proteome</keyword>
<dbReference type="AlphaFoldDB" id="A0AAD8T068"/>
<evidence type="ECO:0000256" key="4">
    <source>
        <dbReference type="SAM" id="MobiDB-lite"/>
    </source>
</evidence>
<evidence type="ECO:0000256" key="1">
    <source>
        <dbReference type="ARBA" id="ARBA00010020"/>
    </source>
</evidence>
<feature type="region of interest" description="Disordered" evidence="4">
    <location>
        <begin position="1"/>
        <end position="20"/>
    </location>
</feature>
<gene>
    <name evidence="5" type="ORF">QYE76_055133</name>
</gene>
<evidence type="ECO:0000256" key="3">
    <source>
        <dbReference type="ARBA" id="ARBA00025223"/>
    </source>
</evidence>
<feature type="compositionally biased region" description="Basic and acidic residues" evidence="4">
    <location>
        <begin position="154"/>
        <end position="164"/>
    </location>
</feature>
<accession>A0AAD8T068</accession>
<comment type="similarity">
    <text evidence="1">Belongs to the ABI family.</text>
</comment>
<reference evidence="5" key="1">
    <citation type="submission" date="2023-07" db="EMBL/GenBank/DDBJ databases">
        <title>A chromosome-level genome assembly of Lolium multiflorum.</title>
        <authorList>
            <person name="Chen Y."/>
            <person name="Copetti D."/>
            <person name="Kolliker R."/>
            <person name="Studer B."/>
        </authorList>
    </citation>
    <scope>NUCLEOTIDE SEQUENCE</scope>
    <source>
        <strain evidence="5">02402/16</strain>
        <tissue evidence="5">Leaf</tissue>
    </source>
</reference>
<dbReference type="PANTHER" id="PTHR10460">
    <property type="entry name" value="ABL INTERACTOR FAMILY MEMBER"/>
    <property type="match status" value="1"/>
</dbReference>
<dbReference type="EMBL" id="JAUUTY010000003">
    <property type="protein sequence ID" value="KAK1666974.1"/>
    <property type="molecule type" value="Genomic_DNA"/>
</dbReference>
<feature type="region of interest" description="Disordered" evidence="4">
    <location>
        <begin position="149"/>
        <end position="174"/>
    </location>
</feature>
<name>A0AAD8T068_LOLMU</name>
<protein>
    <recommendedName>
        <fullName evidence="7">Protein ABIL5</fullName>
    </recommendedName>
</protein>
<evidence type="ECO:0000313" key="6">
    <source>
        <dbReference type="Proteomes" id="UP001231189"/>
    </source>
</evidence>
<evidence type="ECO:0000256" key="2">
    <source>
        <dbReference type="ARBA" id="ARBA00011513"/>
    </source>
</evidence>
<dbReference type="Proteomes" id="UP001231189">
    <property type="component" value="Unassembled WGS sequence"/>
</dbReference>
<sequence length="240" mass="26588">MDAEAGEAGRQRSPAAPFVRSSSRLGAAQSFDGALRVEPELKDLRFQLHQAADCCEKAFLGTEQKRLILDSTKSYICDAVVTVIDHLGTVSSKLEHQLEDKTEVTQTEQKITFLKQRLLTCEQYAVSLNLLALRMDTGAVQYHRRYLSQSTETNNKENVTDSRGHPVPGANRTLKPYDVESTIGREVTVAVADVGNPASITRSFSFRAEDAHIAPGVHKKKKASHRSNILAFLKRSKQHA</sequence>
<dbReference type="PANTHER" id="PTHR10460:SF11">
    <property type="entry name" value="PROTEIN ABIL5-RELATED"/>
    <property type="match status" value="1"/>
</dbReference>
<evidence type="ECO:0008006" key="7">
    <source>
        <dbReference type="Google" id="ProtNLM"/>
    </source>
</evidence>
<comment type="subunit">
    <text evidence="2">Binds SCAR.</text>
</comment>
<dbReference type="InterPro" id="IPR028457">
    <property type="entry name" value="ABI"/>
</dbReference>
<dbReference type="Gene3D" id="6.10.140.1620">
    <property type="match status" value="1"/>
</dbReference>
<evidence type="ECO:0000313" key="5">
    <source>
        <dbReference type="EMBL" id="KAK1666974.1"/>
    </source>
</evidence>
<organism evidence="5 6">
    <name type="scientific">Lolium multiflorum</name>
    <name type="common">Italian ryegrass</name>
    <name type="synonym">Lolium perenne subsp. multiflorum</name>
    <dbReference type="NCBI Taxonomy" id="4521"/>
    <lineage>
        <taxon>Eukaryota</taxon>
        <taxon>Viridiplantae</taxon>
        <taxon>Streptophyta</taxon>
        <taxon>Embryophyta</taxon>
        <taxon>Tracheophyta</taxon>
        <taxon>Spermatophyta</taxon>
        <taxon>Magnoliopsida</taxon>
        <taxon>Liliopsida</taxon>
        <taxon>Poales</taxon>
        <taxon>Poaceae</taxon>
        <taxon>BOP clade</taxon>
        <taxon>Pooideae</taxon>
        <taxon>Poodae</taxon>
        <taxon>Poeae</taxon>
        <taxon>Poeae Chloroplast Group 2 (Poeae type)</taxon>
        <taxon>Loliodinae</taxon>
        <taxon>Loliinae</taxon>
        <taxon>Lolium</taxon>
    </lineage>
</organism>
<proteinExistence type="inferred from homology"/>
<comment type="caution">
    <text evidence="5">The sequence shown here is derived from an EMBL/GenBank/DDBJ whole genome shotgun (WGS) entry which is preliminary data.</text>
</comment>
<comment type="function">
    <text evidence="3">Involved in regulation of actin and microtubule organization. Part of a WAVE complex that activates the Arp2/3 complex.</text>
</comment>